<organism evidence="2 3">
    <name type="scientific">Artemisia annua</name>
    <name type="common">Sweet wormwood</name>
    <dbReference type="NCBI Taxonomy" id="35608"/>
    <lineage>
        <taxon>Eukaryota</taxon>
        <taxon>Viridiplantae</taxon>
        <taxon>Streptophyta</taxon>
        <taxon>Embryophyta</taxon>
        <taxon>Tracheophyta</taxon>
        <taxon>Spermatophyta</taxon>
        <taxon>Magnoliopsida</taxon>
        <taxon>eudicotyledons</taxon>
        <taxon>Gunneridae</taxon>
        <taxon>Pentapetalae</taxon>
        <taxon>asterids</taxon>
        <taxon>campanulids</taxon>
        <taxon>Asterales</taxon>
        <taxon>Asteraceae</taxon>
        <taxon>Asteroideae</taxon>
        <taxon>Anthemideae</taxon>
        <taxon>Artemisiinae</taxon>
        <taxon>Artemisia</taxon>
    </lineage>
</organism>
<evidence type="ECO:0000313" key="2">
    <source>
        <dbReference type="EMBL" id="PWA84327.1"/>
    </source>
</evidence>
<accession>A0A2U1PF96</accession>
<sequence length="58" mass="6359">MAIGDKDKCTTTSTQSMNSTGVKHVRSAENLDPAKKHQRQFGSNIDEGLSEVVPNRSR</sequence>
<evidence type="ECO:0000313" key="3">
    <source>
        <dbReference type="Proteomes" id="UP000245207"/>
    </source>
</evidence>
<feature type="compositionally biased region" description="Polar residues" evidence="1">
    <location>
        <begin position="10"/>
        <end position="21"/>
    </location>
</feature>
<feature type="compositionally biased region" description="Basic and acidic residues" evidence="1">
    <location>
        <begin position="26"/>
        <end position="35"/>
    </location>
</feature>
<name>A0A2U1PF96_ARTAN</name>
<comment type="caution">
    <text evidence="2">The sequence shown here is derived from an EMBL/GenBank/DDBJ whole genome shotgun (WGS) entry which is preliminary data.</text>
</comment>
<dbReference type="Proteomes" id="UP000245207">
    <property type="component" value="Unassembled WGS sequence"/>
</dbReference>
<protein>
    <submittedName>
        <fullName evidence="2">Uncharacterized protein</fullName>
    </submittedName>
</protein>
<evidence type="ECO:0000256" key="1">
    <source>
        <dbReference type="SAM" id="MobiDB-lite"/>
    </source>
</evidence>
<proteinExistence type="predicted"/>
<reference evidence="2 3" key="1">
    <citation type="journal article" date="2018" name="Mol. Plant">
        <title>The genome of Artemisia annua provides insight into the evolution of Asteraceae family and artemisinin biosynthesis.</title>
        <authorList>
            <person name="Shen Q."/>
            <person name="Zhang L."/>
            <person name="Liao Z."/>
            <person name="Wang S."/>
            <person name="Yan T."/>
            <person name="Shi P."/>
            <person name="Liu M."/>
            <person name="Fu X."/>
            <person name="Pan Q."/>
            <person name="Wang Y."/>
            <person name="Lv Z."/>
            <person name="Lu X."/>
            <person name="Zhang F."/>
            <person name="Jiang W."/>
            <person name="Ma Y."/>
            <person name="Chen M."/>
            <person name="Hao X."/>
            <person name="Li L."/>
            <person name="Tang Y."/>
            <person name="Lv G."/>
            <person name="Zhou Y."/>
            <person name="Sun X."/>
            <person name="Brodelius P.E."/>
            <person name="Rose J.K.C."/>
            <person name="Tang K."/>
        </authorList>
    </citation>
    <scope>NUCLEOTIDE SEQUENCE [LARGE SCALE GENOMIC DNA]</scope>
    <source>
        <strain evidence="3">cv. Huhao1</strain>
        <tissue evidence="2">Leaf</tissue>
    </source>
</reference>
<feature type="region of interest" description="Disordered" evidence="1">
    <location>
        <begin position="1"/>
        <end position="58"/>
    </location>
</feature>
<dbReference type="EMBL" id="PKPP01001240">
    <property type="protein sequence ID" value="PWA84327.1"/>
    <property type="molecule type" value="Genomic_DNA"/>
</dbReference>
<gene>
    <name evidence="2" type="ORF">CTI12_AA158980</name>
</gene>
<keyword evidence="3" id="KW-1185">Reference proteome</keyword>
<dbReference type="AlphaFoldDB" id="A0A2U1PF96"/>